<dbReference type="InterPro" id="IPR001460">
    <property type="entry name" value="PCN-bd_Tpept"/>
</dbReference>
<dbReference type="Pfam" id="PF00905">
    <property type="entry name" value="Transpeptidase"/>
    <property type="match status" value="1"/>
</dbReference>
<dbReference type="PANTHER" id="PTHR30627:SF2">
    <property type="entry name" value="PEPTIDOGLYCAN D,D-TRANSPEPTIDASE MRDA"/>
    <property type="match status" value="1"/>
</dbReference>
<evidence type="ECO:0000259" key="2">
    <source>
        <dbReference type="Pfam" id="PF00905"/>
    </source>
</evidence>
<reference evidence="3 4" key="1">
    <citation type="submission" date="2021-12" db="EMBL/GenBank/DDBJ databases">
        <title>Discovery of the Pendulisporaceae a myxobacterial family with distinct sporulation behavior and unique specialized metabolism.</title>
        <authorList>
            <person name="Garcia R."/>
            <person name="Popoff A."/>
            <person name="Bader C.D."/>
            <person name="Loehr J."/>
            <person name="Walesch S."/>
            <person name="Walt C."/>
            <person name="Boldt J."/>
            <person name="Bunk B."/>
            <person name="Haeckl F.J.F.P.J."/>
            <person name="Gunesch A.P."/>
            <person name="Birkelbach J."/>
            <person name="Nuebel U."/>
            <person name="Pietschmann T."/>
            <person name="Bach T."/>
            <person name="Mueller R."/>
        </authorList>
    </citation>
    <scope>NUCLEOTIDE SEQUENCE [LARGE SCALE GENOMIC DNA]</scope>
    <source>
        <strain evidence="3 4">MSr12523</strain>
    </source>
</reference>
<dbReference type="InterPro" id="IPR050515">
    <property type="entry name" value="Beta-lactam/transpept"/>
</dbReference>
<feature type="compositionally biased region" description="Polar residues" evidence="1">
    <location>
        <begin position="485"/>
        <end position="495"/>
    </location>
</feature>
<dbReference type="SUPFAM" id="SSF56601">
    <property type="entry name" value="beta-lactamase/transpeptidase-like"/>
    <property type="match status" value="1"/>
</dbReference>
<dbReference type="EMBL" id="CP089982">
    <property type="protein sequence ID" value="WXA93828.1"/>
    <property type="molecule type" value="Genomic_DNA"/>
</dbReference>
<proteinExistence type="predicted"/>
<dbReference type="RefSeq" id="WP_394844428.1">
    <property type="nucleotide sequence ID" value="NZ_CP089982.1"/>
</dbReference>
<dbReference type="InterPro" id="IPR012338">
    <property type="entry name" value="Beta-lactam/transpept-like"/>
</dbReference>
<sequence>MRRWILGLSAAAACAGLLYLVRKYPVSQTGGLFGASGSDQVEESSASHVAPTSPDGKAPRETSASAAGFSGAPSTLAGLDLLHIAVDDEGTTAPLPNQGVARLSLDPELQRTANSLLASRHLPLAAVVMVDPTTGHVLAYASHVESGPARDLCAEASAPAASVFKIVTGTALVDAEGLGPDARECYAGGGMQRISALDLADNPRRDRWCITLSDAMGKSINPVFARLALRRLKPKSLEETAFAYGFGQKVPFDVDVQPSSLELPPEPLEYARTAAGFFHTTLSPMQAAAISTTLARGGEAVRLRIVREAMDGEGKPIYAEPEKPSLRRIMKPETAQAVATMMEHTITEGTSYRAFRDGAGRPFLRGIAVAGKTGTLSDPESGRLYTWFTGFAPSRPVANVKPVAIATLVVNDPAWSIKANVVAREMLRTYFAQQGVEHVSRPGVALSSQRQHASRGRGAAEPPTTRKSPEPAKRLKPGQPVLSAMASSRPRTSRR</sequence>
<evidence type="ECO:0000313" key="4">
    <source>
        <dbReference type="Proteomes" id="UP001379533"/>
    </source>
</evidence>
<organism evidence="3 4">
    <name type="scientific">Pendulispora brunnea</name>
    <dbReference type="NCBI Taxonomy" id="2905690"/>
    <lineage>
        <taxon>Bacteria</taxon>
        <taxon>Pseudomonadati</taxon>
        <taxon>Myxococcota</taxon>
        <taxon>Myxococcia</taxon>
        <taxon>Myxococcales</taxon>
        <taxon>Sorangiineae</taxon>
        <taxon>Pendulisporaceae</taxon>
        <taxon>Pendulispora</taxon>
    </lineage>
</organism>
<feature type="domain" description="Penicillin-binding protein transpeptidase" evidence="2">
    <location>
        <begin position="126"/>
        <end position="395"/>
    </location>
</feature>
<dbReference type="PANTHER" id="PTHR30627">
    <property type="entry name" value="PEPTIDOGLYCAN D,D-TRANSPEPTIDASE"/>
    <property type="match status" value="1"/>
</dbReference>
<protein>
    <submittedName>
        <fullName evidence="3">Penicillin-binding protein</fullName>
    </submittedName>
</protein>
<feature type="compositionally biased region" description="Polar residues" evidence="1">
    <location>
        <begin position="37"/>
        <end position="47"/>
    </location>
</feature>
<evidence type="ECO:0000256" key="1">
    <source>
        <dbReference type="SAM" id="MobiDB-lite"/>
    </source>
</evidence>
<gene>
    <name evidence="3" type="ORF">LZC95_46165</name>
</gene>
<name>A0ABZ2K545_9BACT</name>
<accession>A0ABZ2K545</accession>
<evidence type="ECO:0000313" key="3">
    <source>
        <dbReference type="EMBL" id="WXA93828.1"/>
    </source>
</evidence>
<dbReference type="Proteomes" id="UP001379533">
    <property type="component" value="Chromosome"/>
</dbReference>
<feature type="region of interest" description="Disordered" evidence="1">
    <location>
        <begin position="36"/>
        <end position="69"/>
    </location>
</feature>
<feature type="region of interest" description="Disordered" evidence="1">
    <location>
        <begin position="442"/>
        <end position="495"/>
    </location>
</feature>
<dbReference type="Gene3D" id="3.40.710.10">
    <property type="entry name" value="DD-peptidase/beta-lactamase superfamily"/>
    <property type="match status" value="1"/>
</dbReference>
<keyword evidence="4" id="KW-1185">Reference proteome</keyword>